<dbReference type="GO" id="GO:0008757">
    <property type="term" value="F:S-adenosylmethionine-dependent methyltransferase activity"/>
    <property type="evidence" value="ECO:0000318"/>
    <property type="project" value="GO_Central"/>
</dbReference>
<dbReference type="InterPro" id="IPR029063">
    <property type="entry name" value="SAM-dependent_MTases_sf"/>
</dbReference>
<dbReference type="Gene3D" id="1.10.1200.270">
    <property type="entry name" value="Methyltransferase, alpha-helical capping domain"/>
    <property type="match status" value="1"/>
</dbReference>
<evidence type="ECO:0000256" key="3">
    <source>
        <dbReference type="ARBA" id="ARBA00022723"/>
    </source>
</evidence>
<dbReference type="KEGG" id="egr:104433048"/>
<dbReference type="SUPFAM" id="SSF53335">
    <property type="entry name" value="S-adenosyl-L-methionine-dependent methyltransferases"/>
    <property type="match status" value="1"/>
</dbReference>
<dbReference type="EMBL" id="KK198754">
    <property type="protein sequence ID" value="KCW85980.1"/>
    <property type="molecule type" value="Genomic_DNA"/>
</dbReference>
<dbReference type="AlphaFoldDB" id="A0A059D706"/>
<name>A0A059D706_EUCGR</name>
<reference evidence="5" key="1">
    <citation type="submission" date="2013-07" db="EMBL/GenBank/DDBJ databases">
        <title>The genome of Eucalyptus grandis.</title>
        <authorList>
            <person name="Schmutz J."/>
            <person name="Hayes R."/>
            <person name="Myburg A."/>
            <person name="Tuskan G."/>
            <person name="Grattapaglia D."/>
            <person name="Rokhsar D.S."/>
        </authorList>
    </citation>
    <scope>NUCLEOTIDE SEQUENCE</scope>
    <source>
        <tissue evidence="5">Leaf extractions</tissue>
    </source>
</reference>
<dbReference type="Gramene" id="KCW85980">
    <property type="protein sequence ID" value="KCW85980"/>
    <property type="gene ID" value="EUGRSUZ_B02682"/>
</dbReference>
<protein>
    <recommendedName>
        <fullName evidence="6">S-adenosylmethionine-dependent methyltransferase</fullName>
    </recommendedName>
</protein>
<proteinExistence type="predicted"/>
<dbReference type="InParanoid" id="A0A059D706"/>
<dbReference type="PANTHER" id="PTHR31009">
    <property type="entry name" value="S-ADENOSYL-L-METHIONINE:CARBOXYL METHYLTRANSFERASE FAMILY PROTEIN"/>
    <property type="match status" value="1"/>
</dbReference>
<dbReference type="GO" id="GO:0032259">
    <property type="term" value="P:methylation"/>
    <property type="evidence" value="ECO:0000318"/>
    <property type="project" value="GO_Central"/>
</dbReference>
<evidence type="ECO:0008006" key="6">
    <source>
        <dbReference type="Google" id="ProtNLM"/>
    </source>
</evidence>
<dbReference type="Gene3D" id="3.40.50.150">
    <property type="entry name" value="Vaccinia Virus protein VP39"/>
    <property type="match status" value="1"/>
</dbReference>
<gene>
    <name evidence="5" type="ORF">EUGRSUZ_B02682</name>
</gene>
<evidence type="ECO:0000256" key="1">
    <source>
        <dbReference type="ARBA" id="ARBA00022603"/>
    </source>
</evidence>
<evidence type="ECO:0000256" key="2">
    <source>
        <dbReference type="ARBA" id="ARBA00022679"/>
    </source>
</evidence>
<organism evidence="5">
    <name type="scientific">Eucalyptus grandis</name>
    <name type="common">Flooded gum</name>
    <dbReference type="NCBI Taxonomy" id="71139"/>
    <lineage>
        <taxon>Eukaryota</taxon>
        <taxon>Viridiplantae</taxon>
        <taxon>Streptophyta</taxon>
        <taxon>Embryophyta</taxon>
        <taxon>Tracheophyta</taxon>
        <taxon>Spermatophyta</taxon>
        <taxon>Magnoliopsida</taxon>
        <taxon>eudicotyledons</taxon>
        <taxon>Gunneridae</taxon>
        <taxon>Pentapetalae</taxon>
        <taxon>rosids</taxon>
        <taxon>malvids</taxon>
        <taxon>Myrtales</taxon>
        <taxon>Myrtaceae</taxon>
        <taxon>Myrtoideae</taxon>
        <taxon>Eucalypteae</taxon>
        <taxon>Eucalyptus</taxon>
    </lineage>
</organism>
<evidence type="ECO:0000256" key="4">
    <source>
        <dbReference type="ARBA" id="ARBA00022842"/>
    </source>
</evidence>
<keyword evidence="4" id="KW-0460">Magnesium</keyword>
<evidence type="ECO:0000313" key="5">
    <source>
        <dbReference type="EMBL" id="KCW85980.1"/>
    </source>
</evidence>
<keyword evidence="1" id="KW-0489">Methyltransferase</keyword>
<dbReference type="InterPro" id="IPR005299">
    <property type="entry name" value="MeTrfase_7"/>
</dbReference>
<dbReference type="OMA" id="TTWLKRP"/>
<sequence>MSDAEMQLPAAYPMNAGEGDYSYSKNSYFQRATTNVLKAMIDEAIIDKLDIEAYVSSCPATIRLADLGCSVGPNTFIAMHNAIHAIQKNLTSKGLLTKMPEFQVFFNDHAANDFNTLFKSLPPEKPYYAAGVPGSFHGRLFPESSLHFVHSQYALQWLSRIPDGISNRNSPAWNKGKIHCTNASEAVCNAYAGQFNKDMEAFLKSRAEEIAAGGIAVLTMPGKPDDVPYSKIPICVMYDLIGLSLMDMAKEGIISEEQVDCFNMPLYPASLAEIAQLVKMDGSFHIEKMELLNTQTRYEGGVHAQDIVMHLRAGLEGIISKHFGSKIIDELFRRLVEKTQDFSHLLESSYKEGTLMFIVLKRH</sequence>
<dbReference type="Pfam" id="PF03492">
    <property type="entry name" value="Methyltransf_7"/>
    <property type="match status" value="1"/>
</dbReference>
<dbReference type="GO" id="GO:0046872">
    <property type="term" value="F:metal ion binding"/>
    <property type="evidence" value="ECO:0007669"/>
    <property type="project" value="UniProtKB-KW"/>
</dbReference>
<dbReference type="eggNOG" id="ENOG502QUIN">
    <property type="taxonomic scope" value="Eukaryota"/>
</dbReference>
<accession>A0A059D706</accession>
<keyword evidence="3" id="KW-0479">Metal-binding</keyword>
<dbReference type="OrthoDB" id="1523883at2759"/>
<keyword evidence="2" id="KW-0808">Transferase</keyword>
<dbReference type="InterPro" id="IPR042086">
    <property type="entry name" value="MeTrfase_capping"/>
</dbReference>